<geneLocation type="plasmid" evidence="1 2">
    <name>bgla_1p</name>
</geneLocation>
<reference evidence="1 2" key="1">
    <citation type="journal article" date="2011" name="J. Bacteriol.">
        <title>Complete genome sequence of Burkholderia gladioli BSR3.</title>
        <authorList>
            <person name="Seo Y.S."/>
            <person name="Lim J."/>
            <person name="Choi B.S."/>
            <person name="Kim H."/>
            <person name="Goo E."/>
            <person name="Lee B."/>
            <person name="Lim J.S."/>
            <person name="Choi I.Y."/>
            <person name="Moon J.S."/>
            <person name="Kim J."/>
            <person name="Hwang I."/>
        </authorList>
    </citation>
    <scope>NUCLEOTIDE SEQUENCE [LARGE SCALE GENOMIC DNA]</scope>
    <source>
        <strain evidence="2">BSR3</strain>
    </source>
</reference>
<dbReference type="Proteomes" id="UP000008316">
    <property type="component" value="Plasmid bgla_1p"/>
</dbReference>
<protein>
    <recommendedName>
        <fullName evidence="3">DUF4902 domain-containing protein</fullName>
    </recommendedName>
</protein>
<keyword evidence="1" id="KW-0614">Plasmid</keyword>
<dbReference type="AlphaFoldDB" id="F2LRS2"/>
<dbReference type="Pfam" id="PF16245">
    <property type="entry name" value="DUF4902"/>
    <property type="match status" value="1"/>
</dbReference>
<dbReference type="EMBL" id="CP002601">
    <property type="protein sequence ID" value="AEA65566.1"/>
    <property type="molecule type" value="Genomic_DNA"/>
</dbReference>
<dbReference type="InterPro" id="IPR032598">
    <property type="entry name" value="RsaM-like"/>
</dbReference>
<evidence type="ECO:0000313" key="2">
    <source>
        <dbReference type="Proteomes" id="UP000008316"/>
    </source>
</evidence>
<evidence type="ECO:0000313" key="1">
    <source>
        <dbReference type="EMBL" id="AEA65566.1"/>
    </source>
</evidence>
<name>F2LRS2_BURGS</name>
<evidence type="ECO:0008006" key="3">
    <source>
        <dbReference type="Google" id="ProtNLM"/>
    </source>
</evidence>
<dbReference type="RefSeq" id="WP_013699944.1">
    <property type="nucleotide sequence ID" value="NC_015382.1"/>
</dbReference>
<accession>F2LRS2</accession>
<keyword evidence="2" id="KW-1185">Reference proteome</keyword>
<dbReference type="Gene3D" id="3.10.450.610">
    <property type="match status" value="1"/>
</dbReference>
<gene>
    <name evidence="1" type="ordered locus">bgla_1p1750</name>
</gene>
<sequence length="134" mass="14795">MQKNTLVKNSDTYVRLTLPEFYALQFHQYMCLRDFELLEGFWDVGIPAVNAGYYELVCRDVSPVVSVGCAWYVPAGQCDVKVGDDDISTNVMLLDASGSDCGAEGSRRMVQDWLCSGVRLEDLAAAVCKEVSGH</sequence>
<proteinExistence type="predicted"/>
<organism evidence="1 2">
    <name type="scientific">Burkholderia gladioli (strain BSR3)</name>
    <dbReference type="NCBI Taxonomy" id="999541"/>
    <lineage>
        <taxon>Bacteria</taxon>
        <taxon>Pseudomonadati</taxon>
        <taxon>Pseudomonadota</taxon>
        <taxon>Betaproteobacteria</taxon>
        <taxon>Burkholderiales</taxon>
        <taxon>Burkholderiaceae</taxon>
        <taxon>Burkholderia</taxon>
    </lineage>
</organism>
<dbReference type="KEGG" id="bgd:bgla_1p1750"/>
<dbReference type="HOGENOM" id="CLU_1966473_0_0_4"/>